<organism evidence="1">
    <name type="scientific">Fagus sylvatica</name>
    <name type="common">Beechnut</name>
    <dbReference type="NCBI Taxonomy" id="28930"/>
    <lineage>
        <taxon>Eukaryota</taxon>
        <taxon>Viridiplantae</taxon>
        <taxon>Streptophyta</taxon>
        <taxon>Embryophyta</taxon>
        <taxon>Tracheophyta</taxon>
        <taxon>Spermatophyta</taxon>
        <taxon>Magnoliopsida</taxon>
        <taxon>eudicotyledons</taxon>
        <taxon>Gunneridae</taxon>
        <taxon>Pentapetalae</taxon>
        <taxon>rosids</taxon>
        <taxon>fabids</taxon>
        <taxon>Fagales</taxon>
        <taxon>Fagaceae</taxon>
        <taxon>Fagus</taxon>
    </lineage>
</organism>
<evidence type="ECO:0000313" key="1">
    <source>
        <dbReference type="EMBL" id="SPC94721.1"/>
    </source>
</evidence>
<protein>
    <submittedName>
        <fullName evidence="1">Uncharacterized protein</fullName>
    </submittedName>
</protein>
<reference evidence="1" key="1">
    <citation type="submission" date="2018-02" db="EMBL/GenBank/DDBJ databases">
        <authorList>
            <person name="Cohen D.B."/>
            <person name="Kent A.D."/>
        </authorList>
    </citation>
    <scope>NUCLEOTIDE SEQUENCE</scope>
</reference>
<dbReference type="EMBL" id="OIVN01001504">
    <property type="protein sequence ID" value="SPC94721.1"/>
    <property type="molecule type" value="Genomic_DNA"/>
</dbReference>
<accession>A0A2N9G694</accession>
<name>A0A2N9G694_FAGSY</name>
<sequence>MALSSSYPFHRADQGHNSWMLPLLADTSGEVDQALAVDFDFSSADNRQHRVAYPDEAPNILPALYAFADEDEDCISAICQTLSSNSRSSSAQDLAIHVMVLTYQTIDMFLVNHIMKQRSHGSLVRRPGIL</sequence>
<proteinExistence type="predicted"/>
<dbReference type="AlphaFoldDB" id="A0A2N9G694"/>
<gene>
    <name evidence="1" type="ORF">FSB_LOCUS22603</name>
</gene>